<sequence>MEVASLGTKAATMEVASLGTTAATVEVASPGTKAATMEVASPPSKSHFHSSSLLLCCSVPTRSTRHETSWVIRATTEK</sequence>
<name>A0A2N9EIV2_FAGSY</name>
<proteinExistence type="predicted"/>
<dbReference type="AlphaFoldDB" id="A0A2N9EIV2"/>
<organism evidence="1">
    <name type="scientific">Fagus sylvatica</name>
    <name type="common">Beechnut</name>
    <dbReference type="NCBI Taxonomy" id="28930"/>
    <lineage>
        <taxon>Eukaryota</taxon>
        <taxon>Viridiplantae</taxon>
        <taxon>Streptophyta</taxon>
        <taxon>Embryophyta</taxon>
        <taxon>Tracheophyta</taxon>
        <taxon>Spermatophyta</taxon>
        <taxon>Magnoliopsida</taxon>
        <taxon>eudicotyledons</taxon>
        <taxon>Gunneridae</taxon>
        <taxon>Pentapetalae</taxon>
        <taxon>rosids</taxon>
        <taxon>fabids</taxon>
        <taxon>Fagales</taxon>
        <taxon>Fagaceae</taxon>
        <taxon>Fagus</taxon>
    </lineage>
</organism>
<gene>
    <name evidence="1" type="ORF">FSB_LOCUS2442</name>
</gene>
<dbReference type="EMBL" id="OIVN01000113">
    <property type="protein sequence ID" value="SPC74560.1"/>
    <property type="molecule type" value="Genomic_DNA"/>
</dbReference>
<evidence type="ECO:0000313" key="1">
    <source>
        <dbReference type="EMBL" id="SPC74560.1"/>
    </source>
</evidence>
<accession>A0A2N9EIV2</accession>
<reference evidence="1" key="1">
    <citation type="submission" date="2018-02" db="EMBL/GenBank/DDBJ databases">
        <authorList>
            <person name="Cohen D.B."/>
            <person name="Kent A.D."/>
        </authorList>
    </citation>
    <scope>NUCLEOTIDE SEQUENCE</scope>
</reference>
<protein>
    <submittedName>
        <fullName evidence="1">Uncharacterized protein</fullName>
    </submittedName>
</protein>